<sequence>MDYIDIVKVCQEWYMRKFDVPCQKINVSRLKLSVSGDCEWSTLDRGPEVFDTSRKVIVNFRDHHRDPSCDLTVSTTSSNSINVTLSQTVVKGLSKRVEIPFDDEVPKKVISIFGNSLKIDPGKQKDETIFSPSYNEQREDISDNVNVEADIQTSESFYKGRFDCKLQLIGNVIFESNGEIKDPNIGQIVEEMNTMTGGHLNMFDLVEDYRKNRFIPKGICWSAAGECELTWNPKPYIEWN</sequence>
<reference evidence="1" key="1">
    <citation type="journal article" date="2023" name="PLoS Negl. Trop. Dis.">
        <title>A genome sequence for Biomphalaria pfeifferi, the major vector snail for the human-infecting parasite Schistosoma mansoni.</title>
        <authorList>
            <person name="Bu L."/>
            <person name="Lu L."/>
            <person name="Laidemitt M.R."/>
            <person name="Zhang S.M."/>
            <person name="Mutuku M."/>
            <person name="Mkoji G."/>
            <person name="Steinauer M."/>
            <person name="Loker E.S."/>
        </authorList>
    </citation>
    <scope>NUCLEOTIDE SEQUENCE</scope>
    <source>
        <strain evidence="1">KasaAsao</strain>
    </source>
</reference>
<comment type="caution">
    <text evidence="1">The sequence shown here is derived from an EMBL/GenBank/DDBJ whole genome shotgun (WGS) entry which is preliminary data.</text>
</comment>
<evidence type="ECO:0000313" key="2">
    <source>
        <dbReference type="Proteomes" id="UP001233172"/>
    </source>
</evidence>
<evidence type="ECO:0000313" key="1">
    <source>
        <dbReference type="EMBL" id="KAK0053480.1"/>
    </source>
</evidence>
<keyword evidence="2" id="KW-1185">Reference proteome</keyword>
<protein>
    <submittedName>
        <fullName evidence="1">Uncharacterized protein</fullName>
    </submittedName>
</protein>
<organism evidence="1 2">
    <name type="scientific">Biomphalaria pfeifferi</name>
    <name type="common">Bloodfluke planorb</name>
    <name type="synonym">Freshwater snail</name>
    <dbReference type="NCBI Taxonomy" id="112525"/>
    <lineage>
        <taxon>Eukaryota</taxon>
        <taxon>Metazoa</taxon>
        <taxon>Spiralia</taxon>
        <taxon>Lophotrochozoa</taxon>
        <taxon>Mollusca</taxon>
        <taxon>Gastropoda</taxon>
        <taxon>Heterobranchia</taxon>
        <taxon>Euthyneura</taxon>
        <taxon>Panpulmonata</taxon>
        <taxon>Hygrophila</taxon>
        <taxon>Lymnaeoidea</taxon>
        <taxon>Planorbidae</taxon>
        <taxon>Biomphalaria</taxon>
    </lineage>
</organism>
<dbReference type="AlphaFoldDB" id="A0AAD8F6U0"/>
<dbReference type="Proteomes" id="UP001233172">
    <property type="component" value="Unassembled WGS sequence"/>
</dbReference>
<dbReference type="EMBL" id="JASAOG010000086">
    <property type="protein sequence ID" value="KAK0053480.1"/>
    <property type="molecule type" value="Genomic_DNA"/>
</dbReference>
<proteinExistence type="predicted"/>
<accession>A0AAD8F6U0</accession>
<name>A0AAD8F6U0_BIOPF</name>
<gene>
    <name evidence="1" type="ORF">Bpfe_017178</name>
</gene>
<reference evidence="1" key="2">
    <citation type="submission" date="2023-04" db="EMBL/GenBank/DDBJ databases">
        <authorList>
            <person name="Bu L."/>
            <person name="Lu L."/>
            <person name="Laidemitt M.R."/>
            <person name="Zhang S.M."/>
            <person name="Mutuku M."/>
            <person name="Mkoji G."/>
            <person name="Steinauer M."/>
            <person name="Loker E.S."/>
        </authorList>
    </citation>
    <scope>NUCLEOTIDE SEQUENCE</scope>
    <source>
        <strain evidence="1">KasaAsao</strain>
        <tissue evidence="1">Whole Snail</tissue>
    </source>
</reference>